<reference evidence="1" key="1">
    <citation type="submission" date="2014-11" db="EMBL/GenBank/DDBJ databases">
        <authorList>
            <person name="Amaro Gonzalez C."/>
        </authorList>
    </citation>
    <scope>NUCLEOTIDE SEQUENCE</scope>
</reference>
<sequence length="51" mass="5893">MIFTFIAYTVILEGGNQFGEQCMLYIYILHSKYIFCCKSSCISLFILVDIV</sequence>
<name>A0A0E9XRB8_ANGAN</name>
<evidence type="ECO:0000313" key="1">
    <source>
        <dbReference type="EMBL" id="JAI04224.1"/>
    </source>
</evidence>
<organism evidence="1">
    <name type="scientific">Anguilla anguilla</name>
    <name type="common">European freshwater eel</name>
    <name type="synonym">Muraena anguilla</name>
    <dbReference type="NCBI Taxonomy" id="7936"/>
    <lineage>
        <taxon>Eukaryota</taxon>
        <taxon>Metazoa</taxon>
        <taxon>Chordata</taxon>
        <taxon>Craniata</taxon>
        <taxon>Vertebrata</taxon>
        <taxon>Euteleostomi</taxon>
        <taxon>Actinopterygii</taxon>
        <taxon>Neopterygii</taxon>
        <taxon>Teleostei</taxon>
        <taxon>Anguilliformes</taxon>
        <taxon>Anguillidae</taxon>
        <taxon>Anguilla</taxon>
    </lineage>
</organism>
<dbReference type="EMBL" id="GBXM01004354">
    <property type="protein sequence ID" value="JAI04224.1"/>
    <property type="molecule type" value="Transcribed_RNA"/>
</dbReference>
<dbReference type="AlphaFoldDB" id="A0A0E9XRB8"/>
<accession>A0A0E9XRB8</accession>
<protein>
    <submittedName>
        <fullName evidence="1">Uncharacterized protein</fullName>
    </submittedName>
</protein>
<reference evidence="1" key="2">
    <citation type="journal article" date="2015" name="Fish Shellfish Immunol.">
        <title>Early steps in the European eel (Anguilla anguilla)-Vibrio vulnificus interaction in the gills: Role of the RtxA13 toxin.</title>
        <authorList>
            <person name="Callol A."/>
            <person name="Pajuelo D."/>
            <person name="Ebbesson L."/>
            <person name="Teles M."/>
            <person name="MacKenzie S."/>
            <person name="Amaro C."/>
        </authorList>
    </citation>
    <scope>NUCLEOTIDE SEQUENCE</scope>
</reference>
<proteinExistence type="predicted"/>